<keyword evidence="7" id="KW-0408">Iron</keyword>
<dbReference type="EMBL" id="RAPF01000002">
    <property type="protein sequence ID" value="RKF22682.1"/>
    <property type="molecule type" value="Genomic_DNA"/>
</dbReference>
<feature type="domain" description="Secretin/TonB short N-terminal" evidence="15">
    <location>
        <begin position="67"/>
        <end position="118"/>
    </location>
</feature>
<evidence type="ECO:0000259" key="15">
    <source>
        <dbReference type="SMART" id="SM00965"/>
    </source>
</evidence>
<dbReference type="GO" id="GO:0015891">
    <property type="term" value="P:siderophore transport"/>
    <property type="evidence" value="ECO:0007669"/>
    <property type="project" value="InterPro"/>
</dbReference>
<accession>A0A420EPS5</accession>
<evidence type="ECO:0000256" key="5">
    <source>
        <dbReference type="ARBA" id="ARBA00022496"/>
    </source>
</evidence>
<dbReference type="GO" id="GO:0009279">
    <property type="term" value="C:cell outer membrane"/>
    <property type="evidence" value="ECO:0007669"/>
    <property type="project" value="UniProtKB-SubCell"/>
</dbReference>
<comment type="caution">
    <text evidence="16">The sequence shown here is derived from an EMBL/GenBank/DDBJ whole genome shotgun (WGS) entry which is preliminary data.</text>
</comment>
<keyword evidence="11 12" id="KW-0998">Cell outer membrane</keyword>
<evidence type="ECO:0000256" key="9">
    <source>
        <dbReference type="ARBA" id="ARBA00023136"/>
    </source>
</evidence>
<keyword evidence="5" id="KW-0410">Iron transport</keyword>
<evidence type="ECO:0000256" key="2">
    <source>
        <dbReference type="ARBA" id="ARBA00009810"/>
    </source>
</evidence>
<protein>
    <submittedName>
        <fullName evidence="16">TonB-dependent siderophore receptor</fullName>
    </submittedName>
</protein>
<dbReference type="OrthoDB" id="9760333at2"/>
<proteinExistence type="inferred from homology"/>
<keyword evidence="3 12" id="KW-0813">Transport</keyword>
<dbReference type="Proteomes" id="UP000284395">
    <property type="component" value="Unassembled WGS sequence"/>
</dbReference>
<dbReference type="InterPro" id="IPR011662">
    <property type="entry name" value="Secretin/TonB_short_N"/>
</dbReference>
<evidence type="ECO:0000256" key="7">
    <source>
        <dbReference type="ARBA" id="ARBA00023004"/>
    </source>
</evidence>
<dbReference type="NCBIfam" id="TIGR01783">
    <property type="entry name" value="TonB-siderophor"/>
    <property type="match status" value="1"/>
</dbReference>
<dbReference type="PANTHER" id="PTHR32552">
    <property type="entry name" value="FERRICHROME IRON RECEPTOR-RELATED"/>
    <property type="match status" value="1"/>
</dbReference>
<dbReference type="Pfam" id="PF07715">
    <property type="entry name" value="Plug"/>
    <property type="match status" value="1"/>
</dbReference>
<keyword evidence="9 12" id="KW-0472">Membrane</keyword>
<dbReference type="InterPro" id="IPR010105">
    <property type="entry name" value="TonB_sidphr_rcpt"/>
</dbReference>
<sequence length="837" mass="90684">MLRGNRGTGSKRVSMALAVALLASSALAGPFAPAAMAQDTPATQNEFQIAAQPLGDALVEFGRQSGLEVTADPALIAGKRSAAVSGRLAPGAALSRLLAGTGLTFRFISATGVTLERAPQASGDGAIRLGPVRVEGADGSGNAVYAADLITENSPSYTSKAITIGSKVPRSLRETPATVTVLTRERIEDAGLFELKDILAETPGITVTSYNSQQSQIQSRGFSLQDIRIDGLPISNDAFTFFDLAQYDHIEVLRGVDGLYGSNGQPSGAVNLSRKRALSTPKYALALSAGSWNNYRAEADITGPLNESGTLRARAVAVYHNRDFFYDTANREIVSLYGRLEWDATPDTVIALGGAYETHREDGYGQSGLMRYQTGEDLNLPRSTSFAADFSHWDHDTAEIFASIEHVLGDDWKISANGAYRTYERDISAAYVFGGLIPDTNEGALLASMSSDLGKDDTYSFAANISGGFELFGQSHDMVFGGEYRHRKTSSNSFLMPGSPPPVDIFDFDPGAWDAFEIQRDEVDGLRKGRREDVALYGSVRLNPTDQLHLVVGGRYTDVEDGTFDYDPTGTDNSFVLTRLFTSKGDAFTPNAALIWDFTDQLSLYGTYAKLRQFPNGVTVQGNPLSPTNGRNLEIGVKGAFRDGRLNASIAAYQIDRTDVPVYAGFTVGSQSAYNVVGKQRSRGVEMDVSGELVPNVQISAGYTYNKNDDLDADQQYSTATPKHMLRLWASYTPIEKWQLAGGINWQSSHFVRGTVSVYNRNTTPPEVIRTESFDYTQPAYAVVNARVAYAFTPNISLSANLNNLFDKTYYATVGSSSGSNWYGEPRNVLVKLRVGF</sequence>
<evidence type="ECO:0000256" key="1">
    <source>
        <dbReference type="ARBA" id="ARBA00004571"/>
    </source>
</evidence>
<feature type="chain" id="PRO_5019200706" evidence="14">
    <location>
        <begin position="29"/>
        <end position="837"/>
    </location>
</feature>
<evidence type="ECO:0000256" key="14">
    <source>
        <dbReference type="SAM" id="SignalP"/>
    </source>
</evidence>
<keyword evidence="14" id="KW-0732">Signal</keyword>
<dbReference type="PROSITE" id="PS52016">
    <property type="entry name" value="TONB_DEPENDENT_REC_3"/>
    <property type="match status" value="1"/>
</dbReference>
<dbReference type="GO" id="GO:0038023">
    <property type="term" value="F:signaling receptor activity"/>
    <property type="evidence" value="ECO:0007669"/>
    <property type="project" value="InterPro"/>
</dbReference>
<keyword evidence="4 12" id="KW-1134">Transmembrane beta strand</keyword>
<dbReference type="Gene3D" id="3.55.50.30">
    <property type="match status" value="1"/>
</dbReference>
<dbReference type="AlphaFoldDB" id="A0A420EPS5"/>
<comment type="similarity">
    <text evidence="2 12 13">Belongs to the TonB-dependent receptor family.</text>
</comment>
<dbReference type="InterPro" id="IPR039426">
    <property type="entry name" value="TonB-dep_rcpt-like"/>
</dbReference>
<evidence type="ECO:0000256" key="8">
    <source>
        <dbReference type="ARBA" id="ARBA00023077"/>
    </source>
</evidence>
<evidence type="ECO:0000256" key="6">
    <source>
        <dbReference type="ARBA" id="ARBA00022692"/>
    </source>
</evidence>
<dbReference type="Pfam" id="PF07660">
    <property type="entry name" value="STN"/>
    <property type="match status" value="1"/>
</dbReference>
<evidence type="ECO:0000313" key="17">
    <source>
        <dbReference type="Proteomes" id="UP000284395"/>
    </source>
</evidence>
<evidence type="ECO:0000313" key="16">
    <source>
        <dbReference type="EMBL" id="RKF22682.1"/>
    </source>
</evidence>
<evidence type="ECO:0000256" key="12">
    <source>
        <dbReference type="PROSITE-ProRule" id="PRU01360"/>
    </source>
</evidence>
<keyword evidence="17" id="KW-1185">Reference proteome</keyword>
<evidence type="ECO:0000256" key="11">
    <source>
        <dbReference type="ARBA" id="ARBA00023237"/>
    </source>
</evidence>
<evidence type="ECO:0000256" key="10">
    <source>
        <dbReference type="ARBA" id="ARBA00023170"/>
    </source>
</evidence>
<dbReference type="SMART" id="SM00965">
    <property type="entry name" value="STN"/>
    <property type="match status" value="1"/>
</dbReference>
<dbReference type="InterPro" id="IPR000531">
    <property type="entry name" value="Beta-barrel_TonB"/>
</dbReference>
<feature type="signal peptide" evidence="14">
    <location>
        <begin position="1"/>
        <end position="28"/>
    </location>
</feature>
<keyword evidence="5" id="KW-0406">Ion transport</keyword>
<dbReference type="PANTHER" id="PTHR32552:SF74">
    <property type="entry name" value="HYDROXAMATE SIDEROPHORE RECEPTOR FHUE"/>
    <property type="match status" value="1"/>
</dbReference>
<dbReference type="Gene3D" id="2.40.170.20">
    <property type="entry name" value="TonB-dependent receptor, beta-barrel domain"/>
    <property type="match status" value="1"/>
</dbReference>
<dbReference type="GO" id="GO:0015344">
    <property type="term" value="F:siderophore uptake transmembrane transporter activity"/>
    <property type="evidence" value="ECO:0007669"/>
    <property type="project" value="TreeGrafter"/>
</dbReference>
<dbReference type="RefSeq" id="WP_120323876.1">
    <property type="nucleotide sequence ID" value="NZ_RAPF01000002.1"/>
</dbReference>
<dbReference type="CDD" id="cd01347">
    <property type="entry name" value="ligand_gated_channel"/>
    <property type="match status" value="1"/>
</dbReference>
<keyword evidence="10 16" id="KW-0675">Receptor</keyword>
<dbReference type="InterPro" id="IPR037066">
    <property type="entry name" value="Plug_dom_sf"/>
</dbReference>
<dbReference type="Pfam" id="PF00593">
    <property type="entry name" value="TonB_dep_Rec_b-barrel"/>
    <property type="match status" value="1"/>
</dbReference>
<dbReference type="Gene3D" id="2.170.130.10">
    <property type="entry name" value="TonB-dependent receptor, plug domain"/>
    <property type="match status" value="1"/>
</dbReference>
<dbReference type="InterPro" id="IPR036942">
    <property type="entry name" value="Beta-barrel_TonB_sf"/>
</dbReference>
<evidence type="ECO:0000256" key="13">
    <source>
        <dbReference type="RuleBase" id="RU003357"/>
    </source>
</evidence>
<name>A0A420EPS5_9SPHN</name>
<gene>
    <name evidence="16" type="ORF">D6851_05590</name>
</gene>
<keyword evidence="6 12" id="KW-0812">Transmembrane</keyword>
<evidence type="ECO:0000256" key="3">
    <source>
        <dbReference type="ARBA" id="ARBA00022448"/>
    </source>
</evidence>
<reference evidence="16 17" key="1">
    <citation type="submission" date="2018-09" db="EMBL/GenBank/DDBJ databases">
        <title>Altererythrobacter spongiae sp. nov., isolated from a marine sponge.</title>
        <authorList>
            <person name="Zhuang L."/>
            <person name="Luo L."/>
        </authorList>
    </citation>
    <scope>NUCLEOTIDE SEQUENCE [LARGE SCALE GENOMIC DNA]</scope>
    <source>
        <strain evidence="16 17">HN-Y73</strain>
    </source>
</reference>
<comment type="subcellular location">
    <subcellularLocation>
        <location evidence="1 12">Cell outer membrane</location>
        <topology evidence="1 12">Multi-pass membrane protein</topology>
    </subcellularLocation>
</comment>
<keyword evidence="8 13" id="KW-0798">TonB box</keyword>
<evidence type="ECO:0000256" key="4">
    <source>
        <dbReference type="ARBA" id="ARBA00022452"/>
    </source>
</evidence>
<dbReference type="SUPFAM" id="SSF56935">
    <property type="entry name" value="Porins"/>
    <property type="match status" value="1"/>
</dbReference>
<dbReference type="InterPro" id="IPR012910">
    <property type="entry name" value="Plug_dom"/>
</dbReference>
<organism evidence="16 17">
    <name type="scientific">Altericroceibacterium spongiae</name>
    <dbReference type="NCBI Taxonomy" id="2320269"/>
    <lineage>
        <taxon>Bacteria</taxon>
        <taxon>Pseudomonadati</taxon>
        <taxon>Pseudomonadota</taxon>
        <taxon>Alphaproteobacteria</taxon>
        <taxon>Sphingomonadales</taxon>
        <taxon>Erythrobacteraceae</taxon>
        <taxon>Altericroceibacterium</taxon>
    </lineage>
</organism>